<accession>A0A498SU24</accession>
<protein>
    <submittedName>
        <fullName evidence="1">Uncharacterized protein</fullName>
    </submittedName>
</protein>
<sequence>MDQEAGSFSRFDAGIDKQQQQLLLNSLSKTQYIVEQSHKAIQANSKLASALDGILSMYDNDIELIEPQTPICRGLGGTVILNFMQLSGKVLS</sequence>
<proteinExistence type="predicted"/>
<evidence type="ECO:0000313" key="1">
    <source>
        <dbReference type="EMBL" id="VBB35548.1"/>
    </source>
</evidence>
<reference evidence="1 2" key="1">
    <citation type="submission" date="2018-08" db="EMBL/GenBank/DDBJ databases">
        <authorList>
            <person name="Laetsch R D."/>
            <person name="Stevens L."/>
            <person name="Kumar S."/>
            <person name="Blaxter L. M."/>
        </authorList>
    </citation>
    <scope>NUCLEOTIDE SEQUENCE [LARGE SCALE GENOMIC DNA]</scope>
</reference>
<dbReference type="AlphaFoldDB" id="A0A498SU24"/>
<dbReference type="OrthoDB" id="5816030at2759"/>
<name>A0A498SU24_ACAVI</name>
<keyword evidence="2" id="KW-1185">Reference proteome</keyword>
<gene>
    <name evidence="1" type="ORF">NAV_LOCUS10339</name>
</gene>
<evidence type="ECO:0000313" key="2">
    <source>
        <dbReference type="Proteomes" id="UP000276991"/>
    </source>
</evidence>
<organism evidence="1 2">
    <name type="scientific">Acanthocheilonema viteae</name>
    <name type="common">Filarial nematode worm</name>
    <name type="synonym">Dipetalonema viteae</name>
    <dbReference type="NCBI Taxonomy" id="6277"/>
    <lineage>
        <taxon>Eukaryota</taxon>
        <taxon>Metazoa</taxon>
        <taxon>Ecdysozoa</taxon>
        <taxon>Nematoda</taxon>
        <taxon>Chromadorea</taxon>
        <taxon>Rhabditida</taxon>
        <taxon>Spirurina</taxon>
        <taxon>Spiruromorpha</taxon>
        <taxon>Filarioidea</taxon>
        <taxon>Onchocercidae</taxon>
        <taxon>Acanthocheilonema</taxon>
    </lineage>
</organism>
<dbReference type="Proteomes" id="UP000276991">
    <property type="component" value="Unassembled WGS sequence"/>
</dbReference>
<dbReference type="EMBL" id="UPTC01006381">
    <property type="protein sequence ID" value="VBB35548.1"/>
    <property type="molecule type" value="Genomic_DNA"/>
</dbReference>